<dbReference type="Proteomes" id="UP000321204">
    <property type="component" value="Chromosome"/>
</dbReference>
<keyword evidence="2" id="KW-0732">Signal</keyword>
<sequence length="77" mass="8357">MQKRSFKRLCVSAFAVLFAAGMLVSCNNSSDKTTTTDSTTVRMSDTTHMNNGSKMMDTMTHAGDTLHKGEQTPPPSN</sequence>
<name>A0A5B8UE66_9BACT</name>
<dbReference type="PROSITE" id="PS51257">
    <property type="entry name" value="PROKAR_LIPOPROTEIN"/>
    <property type="match status" value="1"/>
</dbReference>
<evidence type="ECO:0000313" key="3">
    <source>
        <dbReference type="EMBL" id="QEC54793.1"/>
    </source>
</evidence>
<dbReference type="KEGG" id="fgg:FSB75_02380"/>
<evidence type="ECO:0000256" key="2">
    <source>
        <dbReference type="SAM" id="SignalP"/>
    </source>
</evidence>
<dbReference type="AlphaFoldDB" id="A0A5B8UE66"/>
<evidence type="ECO:0008006" key="5">
    <source>
        <dbReference type="Google" id="ProtNLM"/>
    </source>
</evidence>
<evidence type="ECO:0000313" key="4">
    <source>
        <dbReference type="Proteomes" id="UP000321204"/>
    </source>
</evidence>
<dbReference type="EMBL" id="CP042433">
    <property type="protein sequence ID" value="QEC54793.1"/>
    <property type="molecule type" value="Genomic_DNA"/>
</dbReference>
<gene>
    <name evidence="3" type="ORF">FSB75_02380</name>
</gene>
<evidence type="ECO:0000256" key="1">
    <source>
        <dbReference type="SAM" id="MobiDB-lite"/>
    </source>
</evidence>
<feature type="signal peptide" evidence="2">
    <location>
        <begin position="1"/>
        <end position="19"/>
    </location>
</feature>
<dbReference type="RefSeq" id="WP_146782186.1">
    <property type="nucleotide sequence ID" value="NZ_BAABIO010000006.1"/>
</dbReference>
<keyword evidence="4" id="KW-1185">Reference proteome</keyword>
<organism evidence="3 4">
    <name type="scientific">Flavisolibacter ginsenosidimutans</name>
    <dbReference type="NCBI Taxonomy" id="661481"/>
    <lineage>
        <taxon>Bacteria</taxon>
        <taxon>Pseudomonadati</taxon>
        <taxon>Bacteroidota</taxon>
        <taxon>Chitinophagia</taxon>
        <taxon>Chitinophagales</taxon>
        <taxon>Chitinophagaceae</taxon>
        <taxon>Flavisolibacter</taxon>
    </lineage>
</organism>
<accession>A0A5B8UE66</accession>
<feature type="region of interest" description="Disordered" evidence="1">
    <location>
        <begin position="28"/>
        <end position="77"/>
    </location>
</feature>
<reference evidence="3 4" key="1">
    <citation type="journal article" date="2015" name="Int. J. Syst. Evol. Microbiol.">
        <title>Flavisolibacter ginsenosidimutans sp. nov., with ginsenoside-converting activity isolated from soil used for cultivating ginseng.</title>
        <authorList>
            <person name="Zhao Y."/>
            <person name="Liu Q."/>
            <person name="Kang M.S."/>
            <person name="Jin F."/>
            <person name="Yu H."/>
            <person name="Im W.T."/>
        </authorList>
    </citation>
    <scope>NUCLEOTIDE SEQUENCE [LARGE SCALE GENOMIC DNA]</scope>
    <source>
        <strain evidence="3 4">Gsoil 636</strain>
    </source>
</reference>
<feature type="compositionally biased region" description="Low complexity" evidence="1">
    <location>
        <begin position="29"/>
        <end position="47"/>
    </location>
</feature>
<protein>
    <recommendedName>
        <fullName evidence="5">Coproporphyrinogen III oxidase</fullName>
    </recommendedName>
</protein>
<feature type="chain" id="PRO_5022873481" description="Coproporphyrinogen III oxidase" evidence="2">
    <location>
        <begin position="20"/>
        <end position="77"/>
    </location>
</feature>
<proteinExistence type="predicted"/>